<evidence type="ECO:0000259" key="3">
    <source>
        <dbReference type="Pfam" id="PF02470"/>
    </source>
</evidence>
<dbReference type="Proteomes" id="UP000183407">
    <property type="component" value="Unassembled WGS sequence"/>
</dbReference>
<feature type="domain" description="Mammalian cell entry C-terminal" evidence="4">
    <location>
        <begin position="121"/>
        <end position="292"/>
    </location>
</feature>
<dbReference type="NCBIfam" id="TIGR00996">
    <property type="entry name" value="Mtu_fam_mce"/>
    <property type="match status" value="1"/>
</dbReference>
<protein>
    <submittedName>
        <fullName evidence="5">Phospholipid/cholesterol/gamma-HCH transport system substrate-binding protein</fullName>
    </submittedName>
</protein>
<reference evidence="6" key="1">
    <citation type="submission" date="2016-10" db="EMBL/GenBank/DDBJ databases">
        <authorList>
            <person name="Varghese N."/>
        </authorList>
    </citation>
    <scope>NUCLEOTIDE SEQUENCE [LARGE SCALE GENOMIC DNA]</scope>
    <source>
        <strain evidence="6">DSM 44719</strain>
    </source>
</reference>
<dbReference type="EMBL" id="FNTL01000004">
    <property type="protein sequence ID" value="SED57413.1"/>
    <property type="molecule type" value="Genomic_DNA"/>
</dbReference>
<accession>A0A1H5BS39</accession>
<keyword evidence="2" id="KW-0812">Transmembrane</keyword>
<dbReference type="InterPro" id="IPR024516">
    <property type="entry name" value="Mce_C"/>
</dbReference>
<keyword evidence="2" id="KW-0472">Membrane</keyword>
<dbReference type="GO" id="GO:0005576">
    <property type="term" value="C:extracellular region"/>
    <property type="evidence" value="ECO:0007669"/>
    <property type="project" value="TreeGrafter"/>
</dbReference>
<evidence type="ECO:0000256" key="2">
    <source>
        <dbReference type="SAM" id="Phobius"/>
    </source>
</evidence>
<feature type="domain" description="Mce/MlaD" evidence="3">
    <location>
        <begin position="37"/>
        <end position="102"/>
    </location>
</feature>
<proteinExistence type="predicted"/>
<dbReference type="InterPro" id="IPR005693">
    <property type="entry name" value="Mce"/>
</dbReference>
<dbReference type="PANTHER" id="PTHR33371">
    <property type="entry name" value="INTERMEMBRANE PHOSPHOLIPID TRANSPORT SYSTEM BINDING PROTEIN MLAD-RELATED"/>
    <property type="match status" value="1"/>
</dbReference>
<gene>
    <name evidence="5" type="ORF">SAMN04490220_4876</name>
</gene>
<feature type="transmembrane region" description="Helical" evidence="2">
    <location>
        <begin position="7"/>
        <end position="25"/>
    </location>
</feature>
<dbReference type="RefSeq" id="WP_073359061.1">
    <property type="nucleotide sequence ID" value="NZ_FNTL01000004.1"/>
</dbReference>
<name>A0A1H5BS39_RHOJO</name>
<dbReference type="InterPro" id="IPR052336">
    <property type="entry name" value="MlaD_Phospholipid_Transporter"/>
</dbReference>
<organism evidence="5 6">
    <name type="scientific">Rhodococcus jostii</name>
    <dbReference type="NCBI Taxonomy" id="132919"/>
    <lineage>
        <taxon>Bacteria</taxon>
        <taxon>Bacillati</taxon>
        <taxon>Actinomycetota</taxon>
        <taxon>Actinomycetes</taxon>
        <taxon>Mycobacteriales</taxon>
        <taxon>Nocardiaceae</taxon>
        <taxon>Rhodococcus</taxon>
    </lineage>
</organism>
<dbReference type="OrthoDB" id="3606263at2"/>
<dbReference type="Pfam" id="PF11887">
    <property type="entry name" value="Mce4_CUP1"/>
    <property type="match status" value="1"/>
</dbReference>
<sequence>MRNRTVYFEIIVFLVLAVVSSVYVIDQVGGPDPLSSGYDVTVVMENSAGLAVGSEVAYRGVTVGKVGTVTVSDDRSTVELTLALRRNVSIPGDAVAAVVQDTAAPVLKMQLSSESDGGPYLEDGSSIPRERTSVPVPLGTLITNFDAIADTVDPDELRSLAAELGDGLRGIGPELRRTVDNFGTLVRMIEVNQPKLTALTSNSRKLFDANEDNVQALPQIAQSLRQITDQVRDADPDIRALLDRTPSILANQVAPLLEENREPFALLLTNSVTSSQIVAARIPALDALLVAVPNGFNRLGSVVKDGRAQLNLITAVGPVCFYDTERRSVQDTSPTELNRDQHCTDHSGDVQQRGSQNVPHPAGDPGDFSGITSYDPGSGRIPTGDGTAVRMGLSGGQQQILGDQSWAALLLQGTQ</sequence>
<dbReference type="AlphaFoldDB" id="A0A1H5BS39"/>
<dbReference type="Pfam" id="PF02470">
    <property type="entry name" value="MlaD"/>
    <property type="match status" value="1"/>
</dbReference>
<dbReference type="PANTHER" id="PTHR33371:SF16">
    <property type="entry name" value="MCE-FAMILY PROTEIN MCE3F"/>
    <property type="match status" value="1"/>
</dbReference>
<keyword evidence="2" id="KW-1133">Transmembrane helix</keyword>
<dbReference type="InterPro" id="IPR003399">
    <property type="entry name" value="Mce/MlaD"/>
</dbReference>
<evidence type="ECO:0000313" key="6">
    <source>
        <dbReference type="Proteomes" id="UP000183407"/>
    </source>
</evidence>
<feature type="compositionally biased region" description="Polar residues" evidence="1">
    <location>
        <begin position="349"/>
        <end position="358"/>
    </location>
</feature>
<evidence type="ECO:0000256" key="1">
    <source>
        <dbReference type="SAM" id="MobiDB-lite"/>
    </source>
</evidence>
<feature type="compositionally biased region" description="Basic and acidic residues" evidence="1">
    <location>
        <begin position="337"/>
        <end position="348"/>
    </location>
</feature>
<evidence type="ECO:0000313" key="5">
    <source>
        <dbReference type="EMBL" id="SED57413.1"/>
    </source>
</evidence>
<feature type="region of interest" description="Disordered" evidence="1">
    <location>
        <begin position="328"/>
        <end position="372"/>
    </location>
</feature>
<evidence type="ECO:0000259" key="4">
    <source>
        <dbReference type="Pfam" id="PF11887"/>
    </source>
</evidence>